<dbReference type="InterPro" id="IPR041657">
    <property type="entry name" value="HTH_17"/>
</dbReference>
<gene>
    <name evidence="2" type="ORF">HMPREF0063_10095</name>
</gene>
<reference evidence="2" key="1">
    <citation type="submission" date="2010-08" db="EMBL/GenBank/DDBJ databases">
        <authorList>
            <person name="Muzny D."/>
            <person name="Qin X."/>
            <person name="Buhay C."/>
            <person name="Dugan-Rocha S."/>
            <person name="Ding Y."/>
            <person name="Chen G."/>
            <person name="Hawes A."/>
            <person name="Holder M."/>
            <person name="Jhangiani S."/>
            <person name="Johnson A."/>
            <person name="Khan Z."/>
            <person name="Li Z."/>
            <person name="Liu W."/>
            <person name="Liu X."/>
            <person name="Perez L."/>
            <person name="Shen H."/>
            <person name="Wang Q."/>
            <person name="Watt J."/>
            <person name="Xi L."/>
            <person name="Xin Y."/>
            <person name="Zhou J."/>
            <person name="Deng J."/>
            <person name="Jiang H."/>
            <person name="Liu Y."/>
            <person name="Qu J."/>
            <person name="Song X.-Z."/>
            <person name="Zhang L."/>
            <person name="Villasana D."/>
            <person name="Johnson A."/>
            <person name="Liu J."/>
            <person name="Liyanage D."/>
            <person name="Lorensuhewa L."/>
            <person name="Robinson T."/>
            <person name="Song A."/>
            <person name="Song B.-B."/>
            <person name="Dinh H."/>
            <person name="Thornton R."/>
            <person name="Coyle M."/>
            <person name="Francisco L."/>
            <person name="Jackson L."/>
            <person name="Javaid M."/>
            <person name="Korchina V."/>
            <person name="Kovar C."/>
            <person name="Mata R."/>
            <person name="Mathew T."/>
            <person name="Ngo R."/>
            <person name="Nguyen L."/>
            <person name="Nguyen N."/>
            <person name="Okwuonu G."/>
            <person name="Ongeri F."/>
            <person name="Pham C."/>
            <person name="Simmons D."/>
            <person name="Wilczek-Boney K."/>
            <person name="Hale W."/>
            <person name="Jakkamsetti A."/>
            <person name="Pham P."/>
            <person name="Ruth R."/>
            <person name="San Lucas F."/>
            <person name="Warren J."/>
            <person name="Zhang J."/>
            <person name="Zhao Z."/>
            <person name="Zhou C."/>
            <person name="Zhu D."/>
            <person name="Lee S."/>
            <person name="Bess C."/>
            <person name="Blankenburg K."/>
            <person name="Forbes L."/>
            <person name="Fu Q."/>
            <person name="Gubbala S."/>
            <person name="Hirani K."/>
            <person name="Jayaseelan J.C."/>
            <person name="Lara F."/>
            <person name="Munidasa M."/>
            <person name="Palculict T."/>
            <person name="Patil S."/>
            <person name="Pu L.-L."/>
            <person name="Saada N."/>
            <person name="Tang L."/>
            <person name="Weissenberger G."/>
            <person name="Zhu Y."/>
            <person name="Hemphill L."/>
            <person name="Shang Y."/>
            <person name="Youmans B."/>
            <person name="Ayvaz T."/>
            <person name="Ross M."/>
            <person name="Santibanez J."/>
            <person name="Aqrawi P."/>
            <person name="Gross S."/>
            <person name="Joshi V."/>
            <person name="Fowler G."/>
            <person name="Nazareth L."/>
            <person name="Reid J."/>
            <person name="Worley K."/>
            <person name="Petrosino J."/>
            <person name="Highlander S."/>
            <person name="Gibbs R."/>
        </authorList>
    </citation>
    <scope>NUCLEOTIDE SEQUENCE [LARGE SCALE GENOMIC DNA]</scope>
    <source>
        <strain evidence="2">DSM 15272</strain>
    </source>
</reference>
<dbReference type="STRING" id="585531.HMPREF0063_10095"/>
<dbReference type="AlphaFoldDB" id="E2S7T8"/>
<evidence type="ECO:0000313" key="2">
    <source>
        <dbReference type="EMBL" id="EFQ84754.1"/>
    </source>
</evidence>
<feature type="domain" description="Helix-turn-helix" evidence="1">
    <location>
        <begin position="7"/>
        <end position="48"/>
    </location>
</feature>
<dbReference type="RefSeq" id="WP_007076662.1">
    <property type="nucleotide sequence ID" value="NZ_CM001024.1"/>
</dbReference>
<evidence type="ECO:0000259" key="1">
    <source>
        <dbReference type="Pfam" id="PF12728"/>
    </source>
</evidence>
<dbReference type="Pfam" id="PF12728">
    <property type="entry name" value="HTH_17"/>
    <property type="match status" value="1"/>
</dbReference>
<protein>
    <recommendedName>
        <fullName evidence="1">Helix-turn-helix domain-containing protein</fullName>
    </recommendedName>
</protein>
<evidence type="ECO:0000313" key="3">
    <source>
        <dbReference type="Proteomes" id="UP000003111"/>
    </source>
</evidence>
<dbReference type="EMBL" id="ACLF03000001">
    <property type="protein sequence ID" value="EFQ84754.1"/>
    <property type="molecule type" value="Genomic_DNA"/>
</dbReference>
<name>E2S7T8_9ACTN</name>
<comment type="caution">
    <text evidence="2">The sequence shown here is derived from an EMBL/GenBank/DDBJ whole genome shotgun (WGS) entry which is preliminary data.</text>
</comment>
<sequence length="68" mass="7432">MSVKPAMLTARDAATYLGLGLREVRRLVKAGELDIKYIGAKNNHEYRIVTASADAYIAALPSEPRRSA</sequence>
<proteinExistence type="predicted"/>
<dbReference type="Proteomes" id="UP000003111">
    <property type="component" value="Unassembled WGS sequence"/>
</dbReference>
<organism evidence="2 3">
    <name type="scientific">Aeromicrobium marinum DSM 15272</name>
    <dbReference type="NCBI Taxonomy" id="585531"/>
    <lineage>
        <taxon>Bacteria</taxon>
        <taxon>Bacillati</taxon>
        <taxon>Actinomycetota</taxon>
        <taxon>Actinomycetes</taxon>
        <taxon>Propionibacteriales</taxon>
        <taxon>Nocardioidaceae</taxon>
        <taxon>Aeromicrobium</taxon>
    </lineage>
</organism>
<accession>E2S7T8</accession>
<dbReference type="HOGENOM" id="CLU_2784643_0_0_11"/>
<keyword evidence="3" id="KW-1185">Reference proteome</keyword>